<dbReference type="eggNOG" id="COG5362">
    <property type="taxonomic scope" value="Bacteria"/>
</dbReference>
<dbReference type="Proteomes" id="UP000077856">
    <property type="component" value="Chromosome"/>
</dbReference>
<reference evidence="3 4" key="1">
    <citation type="submission" date="2016-04" db="EMBL/GenBank/DDBJ databases">
        <title>Complete genome sequence of Bacillus oceanisediminis strain 2691.</title>
        <authorList>
            <person name="Jeong H."/>
            <person name="Kim H.J."/>
            <person name="Lee D.-W."/>
        </authorList>
    </citation>
    <scope>NUCLEOTIDE SEQUENCE [LARGE SCALE GENOMIC DNA]</scope>
    <source>
        <strain evidence="3 4">2691</strain>
    </source>
</reference>
<name>A0A160MA17_9BACI</name>
<dbReference type="AlphaFoldDB" id="A0A160MA17"/>
<organism evidence="3 4">
    <name type="scientific">Cytobacillus oceanisediminis 2691</name>
    <dbReference type="NCBI Taxonomy" id="1196031"/>
    <lineage>
        <taxon>Bacteria</taxon>
        <taxon>Bacillati</taxon>
        <taxon>Bacillota</taxon>
        <taxon>Bacilli</taxon>
        <taxon>Bacillales</taxon>
        <taxon>Bacillaceae</taxon>
        <taxon>Cytobacillus</taxon>
    </lineage>
</organism>
<protein>
    <recommendedName>
        <fullName evidence="2">Terminase large subunit gp17-like C-terminal domain-containing protein</fullName>
    </recommendedName>
</protein>
<evidence type="ECO:0000256" key="1">
    <source>
        <dbReference type="ARBA" id="ARBA00022612"/>
    </source>
</evidence>
<gene>
    <name evidence="3" type="ORF">A361_10830</name>
</gene>
<accession>A0A160MA17</accession>
<evidence type="ECO:0000313" key="3">
    <source>
        <dbReference type="EMBL" id="AND39609.1"/>
    </source>
</evidence>
<sequence>MQSELVSEMLARDASGTLTEAEYVELDELLDDLGRLKRIHRAEDDLLYFALEYFSERFNPDNSGNWDGFELESAEDGPQFHKEICESIDEVSNVTKNAKIVRAAPRSHGKSSYLSKAAPLREVCYRKRKYIILISETPSVSEPNLEWLATQLKSNEKLRRDFGPLLSPKQQMNPKDNTTSFIAWEPEANGGQKLLTMVQAASTGQALRGRNWNGVRPDLVIGDDLEDIKTNAATKEQRDKLKDWFSQTVMPLGDAKGEKTAFIVMGTVVHEASLLNELLNKRADFKSEKYKALIEDPDRMDLWDECKSIYLSDQIPINEREIKAREFYEANKADMDAGAVVLWPEVQPLWKLLTWKWANGSKAFNTEYQNEPRDEESAIFHPESFRYYDESDLFDENGRPLPLDYYAFWDVAAGKSSRADYNAIITVARNRRTGIIYIIDAWAKKCPAHIALDMAVTKIKEFGHSVFAVETIGVGHDMYRQLRERLAKERVYGTKLKPIAHHGAKKEKRIEALEPLCESGFLRFMKHHSLLLEQLEQFPSGQHDDLADACAGVVDLIGAGRTRRSYRTKPEGL</sequence>
<dbReference type="InterPro" id="IPR035421">
    <property type="entry name" value="Terminase_6C"/>
</dbReference>
<dbReference type="STRING" id="1196031.A361_10830"/>
<dbReference type="Gene3D" id="3.30.420.240">
    <property type="match status" value="1"/>
</dbReference>
<keyword evidence="1" id="KW-1188">Viral release from host cell</keyword>
<feature type="domain" description="Terminase large subunit gp17-like C-terminal" evidence="2">
    <location>
        <begin position="409"/>
        <end position="551"/>
    </location>
</feature>
<dbReference type="Pfam" id="PF17289">
    <property type="entry name" value="Terminase_6C"/>
    <property type="match status" value="1"/>
</dbReference>
<dbReference type="KEGG" id="bon:A361_10830"/>
<dbReference type="EMBL" id="CP015506">
    <property type="protein sequence ID" value="AND39609.1"/>
    <property type="molecule type" value="Genomic_DNA"/>
</dbReference>
<proteinExistence type="predicted"/>
<dbReference type="eggNOG" id="COG5410">
    <property type="taxonomic scope" value="Bacteria"/>
</dbReference>
<dbReference type="RefSeq" id="WP_019381929.1">
    <property type="nucleotide sequence ID" value="NZ_CP015506.1"/>
</dbReference>
<evidence type="ECO:0000313" key="4">
    <source>
        <dbReference type="Proteomes" id="UP000077856"/>
    </source>
</evidence>
<evidence type="ECO:0000259" key="2">
    <source>
        <dbReference type="Pfam" id="PF17289"/>
    </source>
</evidence>